<evidence type="ECO:0000259" key="1">
    <source>
        <dbReference type="Pfam" id="PF11074"/>
    </source>
</evidence>
<dbReference type="AlphaFoldDB" id="K1XXP7"/>
<organism evidence="2">
    <name type="scientific">uncultured bacterium</name>
    <name type="common">gcode 4</name>
    <dbReference type="NCBI Taxonomy" id="1234023"/>
    <lineage>
        <taxon>Bacteria</taxon>
        <taxon>environmental samples</taxon>
    </lineage>
</organism>
<reference evidence="2" key="1">
    <citation type="journal article" date="2012" name="Science">
        <title>Fermentation, hydrogen, and sulfur metabolism in multiple uncultivated bacterial phyla.</title>
        <authorList>
            <person name="Wrighton K.C."/>
            <person name="Thomas B.C."/>
            <person name="Sharon I."/>
            <person name="Miller C.S."/>
            <person name="Castelle C.J."/>
            <person name="VerBerkmoes N.C."/>
            <person name="Wilkins M.J."/>
            <person name="Hettich R.L."/>
            <person name="Lipton M.S."/>
            <person name="Williams K.H."/>
            <person name="Long P.E."/>
            <person name="Banfield J.F."/>
        </authorList>
    </citation>
    <scope>NUCLEOTIDE SEQUENCE [LARGE SCALE GENOMIC DNA]</scope>
</reference>
<evidence type="ECO:0000313" key="2">
    <source>
        <dbReference type="EMBL" id="EKD29701.1"/>
    </source>
</evidence>
<dbReference type="Pfam" id="PF11074">
    <property type="entry name" value="DUF2779"/>
    <property type="match status" value="1"/>
</dbReference>
<dbReference type="EMBL" id="AMFJ01034313">
    <property type="protein sequence ID" value="EKD29701.1"/>
    <property type="molecule type" value="Genomic_DNA"/>
</dbReference>
<name>K1XXP7_9BACT</name>
<proteinExistence type="predicted"/>
<accession>K1XXP7</accession>
<feature type="domain" description="DUF2779" evidence="1">
    <location>
        <begin position="20"/>
        <end position="94"/>
    </location>
</feature>
<dbReference type="InterPro" id="IPR021301">
    <property type="entry name" value="DUF2779"/>
</dbReference>
<protein>
    <recommendedName>
        <fullName evidence="1">DUF2779 domain-containing protein</fullName>
    </recommendedName>
</protein>
<gene>
    <name evidence="2" type="ORF">ACD_78C00313G0001</name>
</gene>
<sequence>MAEDGVFTLQKNRHIIGTQSDLFRLFISDIGSDISDSSFVVWYDPFENSRNKEIAKSYGEFENAFLKINENTFDLYKIFAEYHYFDRGFLGSASIKKVLPVLVPSLSYDTLAIGKGDKAMRALQDLIEGRIVDVASRLETIRNLLVYCRQDSFAMLAIYKVLLSVI</sequence>
<comment type="caution">
    <text evidence="2">The sequence shown here is derived from an EMBL/GenBank/DDBJ whole genome shotgun (WGS) entry which is preliminary data.</text>
</comment>